<feature type="binding site" evidence="6">
    <location>
        <position position="96"/>
    </location>
    <ligand>
        <name>FMN</name>
        <dbReference type="ChEBI" id="CHEBI:58210"/>
    </ligand>
</feature>
<evidence type="ECO:0000256" key="4">
    <source>
        <dbReference type="ARBA" id="ARBA00023033"/>
    </source>
</evidence>
<dbReference type="GO" id="GO:0004497">
    <property type="term" value="F:monooxygenase activity"/>
    <property type="evidence" value="ECO:0007669"/>
    <property type="project" value="UniProtKB-KW"/>
</dbReference>
<proteinExistence type="inferred from homology"/>
<feature type="binding site" evidence="6">
    <location>
        <position position="150"/>
    </location>
    <ligand>
        <name>FMN</name>
        <dbReference type="ChEBI" id="CHEBI:58210"/>
    </ligand>
</feature>
<accession>A0A5N5E6F1</accession>
<dbReference type="NCBIfam" id="TIGR03860">
    <property type="entry name" value="FMN_nitrolo"/>
    <property type="match status" value="1"/>
</dbReference>
<dbReference type="Pfam" id="PF00296">
    <property type="entry name" value="Bac_luciferase"/>
    <property type="match status" value="1"/>
</dbReference>
<sequence>MTRQMILGAYMVFPSMHSAGMWRHSYSENAFEDRALYERYAQAAERAKFDLILIPERVHYVDGHTKYGLLTGFQHDPTQLAAVVAGVTNRIGLGVTLSASFNSPYNLARTLGSLDILSGGRAAWNIVMTAPGPANDNFPEVDRLPREELYERGDEVLEATTALWSSWDGDAVLADRDSGIYADTSKIHAAEYKGKYLSVQGPLTLPQSPQGRPVFIQAGESARGREFGGRWADLVFAIDPLEEDLRAKRQAIRGYAEEAGRDPDSVRLVAAVQPIVGETTSIAKERQEYLRSLIHPDAAIEWVSHSAGLDLSQFDPTTPINDVVDQGKGPSRRLARLIDAQDLTIAEAAQLFARNDLTPEIVGSPQEVADELTHLFESGATDGFILTATHFPRGLDDFASSVVPLLQDRGVFRREYTGTTLRSNIFDSTRTSTR</sequence>
<dbReference type="PANTHER" id="PTHR30011">
    <property type="entry name" value="ALKANESULFONATE MONOOXYGENASE-RELATED"/>
    <property type="match status" value="1"/>
</dbReference>
<evidence type="ECO:0000259" key="7">
    <source>
        <dbReference type="Pfam" id="PF00296"/>
    </source>
</evidence>
<evidence type="ECO:0000256" key="1">
    <source>
        <dbReference type="ARBA" id="ARBA00022630"/>
    </source>
</evidence>
<evidence type="ECO:0000256" key="3">
    <source>
        <dbReference type="ARBA" id="ARBA00023002"/>
    </source>
</evidence>
<dbReference type="InterPro" id="IPR051260">
    <property type="entry name" value="Diverse_substr_monoxygenases"/>
</dbReference>
<keyword evidence="3" id="KW-0560">Oxidoreductase</keyword>
<evidence type="ECO:0000313" key="8">
    <source>
        <dbReference type="EMBL" id="KAB2584812.1"/>
    </source>
</evidence>
<dbReference type="PIRSF" id="PIRSF000337">
    <property type="entry name" value="NTA_MOA"/>
    <property type="match status" value="1"/>
</dbReference>
<keyword evidence="1 6" id="KW-0285">Flavoprotein</keyword>
<evidence type="ECO:0000313" key="9">
    <source>
        <dbReference type="Proteomes" id="UP000325576"/>
    </source>
</evidence>
<dbReference type="InterPro" id="IPR011251">
    <property type="entry name" value="Luciferase-like_dom"/>
</dbReference>
<dbReference type="EMBL" id="MRBO01000399">
    <property type="protein sequence ID" value="KAB2584812.1"/>
    <property type="molecule type" value="Genomic_DNA"/>
</dbReference>
<keyword evidence="4 8" id="KW-0503">Monooxygenase</keyword>
<feature type="binding site" evidence="6">
    <location>
        <position position="221"/>
    </location>
    <ligand>
        <name>FMN</name>
        <dbReference type="ChEBI" id="CHEBI:58210"/>
    </ligand>
</feature>
<dbReference type="AlphaFoldDB" id="A0A5N5E6F1"/>
<feature type="domain" description="Luciferase-like" evidence="7">
    <location>
        <begin position="37"/>
        <end position="381"/>
    </location>
</feature>
<gene>
    <name evidence="8" type="ORF">BS297_13615</name>
</gene>
<evidence type="ECO:0000256" key="5">
    <source>
        <dbReference type="ARBA" id="ARBA00033748"/>
    </source>
</evidence>
<organism evidence="8 9">
    <name type="scientific">Rhodococcus erythropolis</name>
    <name type="common">Arthrobacter picolinophilus</name>
    <dbReference type="NCBI Taxonomy" id="1833"/>
    <lineage>
        <taxon>Bacteria</taxon>
        <taxon>Bacillati</taxon>
        <taxon>Actinomycetota</taxon>
        <taxon>Actinomycetes</taxon>
        <taxon>Mycobacteriales</taxon>
        <taxon>Nocardiaceae</taxon>
        <taxon>Rhodococcus</taxon>
        <taxon>Rhodococcus erythropolis group</taxon>
    </lineage>
</organism>
<dbReference type="Gene3D" id="3.20.20.30">
    <property type="entry name" value="Luciferase-like domain"/>
    <property type="match status" value="1"/>
</dbReference>
<dbReference type="InterPro" id="IPR036661">
    <property type="entry name" value="Luciferase-like_sf"/>
</dbReference>
<protein>
    <submittedName>
        <fullName evidence="8">Nitrilotriacetate monooxygenase</fullName>
    </submittedName>
</protein>
<comment type="similarity">
    <text evidence="5">Belongs to the NtaA/SnaA/DszA monooxygenase family.</text>
</comment>
<evidence type="ECO:0000256" key="2">
    <source>
        <dbReference type="ARBA" id="ARBA00022643"/>
    </source>
</evidence>
<dbReference type="Proteomes" id="UP000325576">
    <property type="component" value="Unassembled WGS sequence"/>
</dbReference>
<name>A0A5N5E6F1_RHOER</name>
<dbReference type="GO" id="GO:0016705">
    <property type="term" value="F:oxidoreductase activity, acting on paired donors, with incorporation or reduction of molecular oxygen"/>
    <property type="evidence" value="ECO:0007669"/>
    <property type="project" value="InterPro"/>
</dbReference>
<dbReference type="PANTHER" id="PTHR30011:SF16">
    <property type="entry name" value="C2H2 FINGER DOMAIN TRANSCRIPTION FACTOR (EUROFUNG)-RELATED"/>
    <property type="match status" value="1"/>
</dbReference>
<dbReference type="SUPFAM" id="SSF51679">
    <property type="entry name" value="Bacterial luciferase-like"/>
    <property type="match status" value="1"/>
</dbReference>
<dbReference type="InterPro" id="IPR016215">
    <property type="entry name" value="NTA_MOA"/>
</dbReference>
<evidence type="ECO:0000256" key="6">
    <source>
        <dbReference type="PIRSR" id="PIRSR000337-1"/>
    </source>
</evidence>
<comment type="caution">
    <text evidence="8">The sequence shown here is derived from an EMBL/GenBank/DDBJ whole genome shotgun (WGS) entry which is preliminary data.</text>
</comment>
<keyword evidence="2 6" id="KW-0288">FMN</keyword>
<reference evidence="8 9" key="1">
    <citation type="journal article" date="2017" name="Poromechanics V (2013)">
        <title>Genomic Characterization of the Arsenic-Tolerant Actinobacterium, &lt;i&gt;Rhodococcus erythropolis&lt;/i&gt; S43.</title>
        <authorList>
            <person name="Retamal-Morales G."/>
            <person name="Mehnert M."/>
            <person name="Schwabe R."/>
            <person name="Tischler D."/>
            <person name="Schloemann M."/>
            <person name="Levican G.J."/>
        </authorList>
    </citation>
    <scope>NUCLEOTIDE SEQUENCE [LARGE SCALE GENOMIC DNA]</scope>
    <source>
        <strain evidence="8 9">S43</strain>
    </source>
</reference>